<dbReference type="GO" id="GO:0032259">
    <property type="term" value="P:methylation"/>
    <property type="evidence" value="ECO:0007669"/>
    <property type="project" value="UniProtKB-KW"/>
</dbReference>
<keyword evidence="2" id="KW-0808">Transferase</keyword>
<sequence length="321" mass="33832">MMCGMAQPERTTQPEWASLTETQRHRWRAVLRCLAEVVPAGAAVTVDGVGAEVFAERLAAVASASAVVAGAAGRRAAADVVVRLRGGPPGADRAEPADVVVDLRDPAWPVIRHVSNRLAAADSWHRTESRAFFAAKAATWDSRFGDDLPAYAAAVADAGFRPGGLLVDVGCGTGRALPALRTAAGPDGVVVGLDLTPEMLAEARARSVTEHAALVLADACRLPFANRAADGVFAAGLLMHLPDPDAGLRELARVTRPGGLLVLFHPTGRAALAERHGRTLRPDEPLAEGPLRASTERTGWHLTRYDDAPARFLAVARRSEP</sequence>
<dbReference type="Proteomes" id="UP000184440">
    <property type="component" value="Unassembled WGS sequence"/>
</dbReference>
<reference evidence="2 3" key="1">
    <citation type="submission" date="2016-11" db="EMBL/GenBank/DDBJ databases">
        <authorList>
            <person name="Jaros S."/>
            <person name="Januszkiewicz K."/>
            <person name="Wedrychowicz H."/>
        </authorList>
    </citation>
    <scope>NUCLEOTIDE SEQUENCE [LARGE SCALE GENOMIC DNA]</scope>
    <source>
        <strain evidence="2 3">DSM 46144</strain>
    </source>
</reference>
<keyword evidence="3" id="KW-1185">Reference proteome</keyword>
<evidence type="ECO:0000313" key="3">
    <source>
        <dbReference type="Proteomes" id="UP000184440"/>
    </source>
</evidence>
<dbReference type="CDD" id="cd02440">
    <property type="entry name" value="AdoMet_MTases"/>
    <property type="match status" value="1"/>
</dbReference>
<dbReference type="AlphaFoldDB" id="A0A1M7MGR1"/>
<dbReference type="Gene3D" id="3.40.50.150">
    <property type="entry name" value="Vaccinia Virus protein VP39"/>
    <property type="match status" value="1"/>
</dbReference>
<dbReference type="EMBL" id="FRCS01000002">
    <property type="protein sequence ID" value="SHM90085.1"/>
    <property type="molecule type" value="Genomic_DNA"/>
</dbReference>
<dbReference type="InterPro" id="IPR029063">
    <property type="entry name" value="SAM-dependent_MTases_sf"/>
</dbReference>
<dbReference type="InterPro" id="IPR013216">
    <property type="entry name" value="Methyltransf_11"/>
</dbReference>
<organism evidence="2 3">
    <name type="scientific">Cryptosporangium aurantiacum</name>
    <dbReference type="NCBI Taxonomy" id="134849"/>
    <lineage>
        <taxon>Bacteria</taxon>
        <taxon>Bacillati</taxon>
        <taxon>Actinomycetota</taxon>
        <taxon>Actinomycetes</taxon>
        <taxon>Cryptosporangiales</taxon>
        <taxon>Cryptosporangiaceae</taxon>
        <taxon>Cryptosporangium</taxon>
    </lineage>
</organism>
<name>A0A1M7MGR1_9ACTN</name>
<dbReference type="PANTHER" id="PTHR43591">
    <property type="entry name" value="METHYLTRANSFERASE"/>
    <property type="match status" value="1"/>
</dbReference>
<feature type="domain" description="Methyltransferase type 11" evidence="1">
    <location>
        <begin position="167"/>
        <end position="263"/>
    </location>
</feature>
<proteinExistence type="predicted"/>
<dbReference type="STRING" id="134849.SAMN05443668_102118"/>
<evidence type="ECO:0000313" key="2">
    <source>
        <dbReference type="EMBL" id="SHM90085.1"/>
    </source>
</evidence>
<keyword evidence="2" id="KW-0489">Methyltransferase</keyword>
<dbReference type="PANTHER" id="PTHR43591:SF24">
    <property type="entry name" value="2-METHOXY-6-POLYPRENYL-1,4-BENZOQUINOL METHYLASE, MITOCHONDRIAL"/>
    <property type="match status" value="1"/>
</dbReference>
<accession>A0A1M7MGR1</accession>
<dbReference type="GO" id="GO:0008757">
    <property type="term" value="F:S-adenosylmethionine-dependent methyltransferase activity"/>
    <property type="evidence" value="ECO:0007669"/>
    <property type="project" value="InterPro"/>
</dbReference>
<evidence type="ECO:0000259" key="1">
    <source>
        <dbReference type="Pfam" id="PF08241"/>
    </source>
</evidence>
<dbReference type="Pfam" id="PF08241">
    <property type="entry name" value="Methyltransf_11"/>
    <property type="match status" value="1"/>
</dbReference>
<dbReference type="SUPFAM" id="SSF53335">
    <property type="entry name" value="S-adenosyl-L-methionine-dependent methyltransferases"/>
    <property type="match status" value="1"/>
</dbReference>
<protein>
    <submittedName>
        <fullName evidence="2">Methyltransferase domain-containing protein</fullName>
    </submittedName>
</protein>
<gene>
    <name evidence="2" type="ORF">SAMN05443668_102118</name>
</gene>